<dbReference type="InterPro" id="IPR010982">
    <property type="entry name" value="Lambda_DNA-bd_dom_sf"/>
</dbReference>
<evidence type="ECO:0000313" key="1">
    <source>
        <dbReference type="EMBL" id="NFV26212.1"/>
    </source>
</evidence>
<dbReference type="AlphaFoldDB" id="A0A6B4JHP4"/>
<evidence type="ECO:0000313" key="2">
    <source>
        <dbReference type="Proteomes" id="UP000486903"/>
    </source>
</evidence>
<dbReference type="GO" id="GO:0003677">
    <property type="term" value="F:DNA binding"/>
    <property type="evidence" value="ECO:0007669"/>
    <property type="project" value="InterPro"/>
</dbReference>
<dbReference type="EMBL" id="SXFB01000004">
    <property type="protein sequence ID" value="NFV26212.1"/>
    <property type="molecule type" value="Genomic_DNA"/>
</dbReference>
<dbReference type="Proteomes" id="UP000486903">
    <property type="component" value="Unassembled WGS sequence"/>
</dbReference>
<dbReference type="CDD" id="cd00093">
    <property type="entry name" value="HTH_XRE"/>
    <property type="match status" value="1"/>
</dbReference>
<dbReference type="PANTHER" id="PTHR37301:SF1">
    <property type="entry name" value="DNA-BINDING PROTEIN"/>
    <property type="match status" value="1"/>
</dbReference>
<proteinExistence type="predicted"/>
<dbReference type="PROSITE" id="PS50943">
    <property type="entry name" value="HTH_CROC1"/>
    <property type="match status" value="1"/>
</dbReference>
<gene>
    <name evidence="1" type="ORF">FDG31_08465</name>
</gene>
<sequence length="71" mass="8343">MFNMNLHILLAKKRMSQKELRELTGISSQTMSCYYNNTFKQINRDHIVKICEVLNCSLDDLFELDNDTKKG</sequence>
<dbReference type="SMART" id="SM00530">
    <property type="entry name" value="HTH_XRE"/>
    <property type="match status" value="1"/>
</dbReference>
<dbReference type="SUPFAM" id="SSF47413">
    <property type="entry name" value="lambda repressor-like DNA-binding domains"/>
    <property type="match status" value="1"/>
</dbReference>
<comment type="caution">
    <text evidence="1">The sequence shown here is derived from an EMBL/GenBank/DDBJ whole genome shotgun (WGS) entry which is preliminary data.</text>
</comment>
<protein>
    <submittedName>
        <fullName evidence="1">Helix-turn-helix transcriptional regulator</fullName>
    </submittedName>
</protein>
<name>A0A6B4JHP4_CLOBO</name>
<dbReference type="RefSeq" id="WP_003374193.1">
    <property type="nucleotide sequence ID" value="NZ_JACBBA010000001.1"/>
</dbReference>
<organism evidence="1 2">
    <name type="scientific">Clostridium botulinum</name>
    <dbReference type="NCBI Taxonomy" id="1491"/>
    <lineage>
        <taxon>Bacteria</taxon>
        <taxon>Bacillati</taxon>
        <taxon>Bacillota</taxon>
        <taxon>Clostridia</taxon>
        <taxon>Eubacteriales</taxon>
        <taxon>Clostridiaceae</taxon>
        <taxon>Clostridium</taxon>
    </lineage>
</organism>
<dbReference type="PANTHER" id="PTHR37301">
    <property type="entry name" value="DNA-BINDING PROTEIN-RELATED"/>
    <property type="match status" value="1"/>
</dbReference>
<dbReference type="Gene3D" id="1.10.260.40">
    <property type="entry name" value="lambda repressor-like DNA-binding domains"/>
    <property type="match status" value="1"/>
</dbReference>
<dbReference type="Pfam" id="PF13443">
    <property type="entry name" value="HTH_26"/>
    <property type="match status" value="1"/>
</dbReference>
<dbReference type="InterPro" id="IPR001387">
    <property type="entry name" value="Cro/C1-type_HTH"/>
</dbReference>
<reference evidence="1 2" key="1">
    <citation type="submission" date="2019-04" db="EMBL/GenBank/DDBJ databases">
        <title>Genome sequencing of Clostridium botulinum Groups I-IV and Clostridium butyricum.</title>
        <authorList>
            <person name="Brunt J."/>
            <person name="Van Vliet A.H.M."/>
            <person name="Stringer S.C."/>
            <person name="Carter A.T."/>
            <person name="Peck M.W."/>
        </authorList>
    </citation>
    <scope>NUCLEOTIDE SEQUENCE [LARGE SCALE GENOMIC DNA]</scope>
    <source>
        <strain evidence="1 2">BL81</strain>
    </source>
</reference>
<accession>A0A6B4JHP4</accession>